<comment type="similarity">
    <text evidence="2 6">Belongs to the zinc-containing alcohol dehydrogenase family.</text>
</comment>
<dbReference type="InterPro" id="IPR020843">
    <property type="entry name" value="ER"/>
</dbReference>
<dbReference type="Gene3D" id="3.40.50.720">
    <property type="entry name" value="NAD(P)-binding Rossmann-like Domain"/>
    <property type="match status" value="1"/>
</dbReference>
<dbReference type="InterPro" id="IPR036291">
    <property type="entry name" value="NAD(P)-bd_dom_sf"/>
</dbReference>
<dbReference type="PROSITE" id="PS00059">
    <property type="entry name" value="ADH_ZINC"/>
    <property type="match status" value="1"/>
</dbReference>
<dbReference type="AlphaFoldDB" id="A0A1S4W567"/>
<evidence type="ECO:0000256" key="2">
    <source>
        <dbReference type="ARBA" id="ARBA00008072"/>
    </source>
</evidence>
<dbReference type="Gene3D" id="3.90.180.10">
    <property type="entry name" value="Medium-chain alcohol dehydrogenases, catalytic domain"/>
    <property type="match status" value="1"/>
</dbReference>
<evidence type="ECO:0000256" key="6">
    <source>
        <dbReference type="RuleBase" id="RU361277"/>
    </source>
</evidence>
<dbReference type="Proteomes" id="UP000192434">
    <property type="component" value="Unassembled WGS sequence"/>
</dbReference>
<feature type="domain" description="Enoyl reductase (ER)" evidence="7">
    <location>
        <begin position="10"/>
        <end position="353"/>
    </location>
</feature>
<evidence type="ECO:0000313" key="8">
    <source>
        <dbReference type="EMBL" id="ORB59330.1"/>
    </source>
</evidence>
<dbReference type="GO" id="GO:0016491">
    <property type="term" value="F:oxidoreductase activity"/>
    <property type="evidence" value="ECO:0007669"/>
    <property type="project" value="UniProtKB-KW"/>
</dbReference>
<dbReference type="InterPro" id="IPR002328">
    <property type="entry name" value="ADH_Zn_CS"/>
</dbReference>
<dbReference type="KEGG" id="msao:MYCSP_20490"/>
<organism evidence="8 9">
    <name type="scientific">Mycobacteroides saopaulense</name>
    <dbReference type="NCBI Taxonomy" id="1578165"/>
    <lineage>
        <taxon>Bacteria</taxon>
        <taxon>Bacillati</taxon>
        <taxon>Actinomycetota</taxon>
        <taxon>Actinomycetes</taxon>
        <taxon>Mycobacteriales</taxon>
        <taxon>Mycobacteriaceae</taxon>
        <taxon>Mycobacteroides</taxon>
    </lineage>
</organism>
<keyword evidence="5" id="KW-0560">Oxidoreductase</keyword>
<dbReference type="InterPro" id="IPR013154">
    <property type="entry name" value="ADH-like_N"/>
</dbReference>
<accession>A0A1S4W567</accession>
<dbReference type="OrthoDB" id="334894at2"/>
<dbReference type="Pfam" id="PF08240">
    <property type="entry name" value="ADH_N"/>
    <property type="match status" value="1"/>
</dbReference>
<sequence>MKVTAALSRSAQSPFTLEEIELDGPRPDEVLVKVHATGLCHTDLTFKSQVPVPAVLGHEGAGVVEAVGDQVHGVKPGDHVVLSYRSCGDCRQCDAGDRAYCSRAARLNLSGTRLDGSSTLSQNGTSLFGSFFGQSSFAQYALAAADNTVVVDPSTDLTTAAPLGCGLQTGAGSVLNVLAPEPDSHLVIFGAGGVGLAAVMAAKAIGVQRIIAVDPVASRRDKAAELGATQTVDPTVEDVAAVARGATHALDTTANPDVIAAALGLLRQRGMLVLVGLGAARGTIDLTDLMFGGKVIRGCIEGDANPQEFIPELLRMHAQGRFPIESLISTYQARDIGQAVADARSGSAIKPVLLW</sequence>
<dbReference type="PANTHER" id="PTHR43350">
    <property type="entry name" value="NAD-DEPENDENT ALCOHOL DEHYDROGENASE"/>
    <property type="match status" value="1"/>
</dbReference>
<protein>
    <submittedName>
        <fullName evidence="8">Aryl-alcohol dehydrogenase</fullName>
    </submittedName>
</protein>
<dbReference type="EMBL" id="MVII01000008">
    <property type="protein sequence ID" value="ORB59330.1"/>
    <property type="molecule type" value="Genomic_DNA"/>
</dbReference>
<keyword evidence="3 6" id="KW-0479">Metal-binding</keyword>
<comment type="caution">
    <text evidence="8">The sequence shown here is derived from an EMBL/GenBank/DDBJ whole genome shotgun (WGS) entry which is preliminary data.</text>
</comment>
<dbReference type="SUPFAM" id="SSF51735">
    <property type="entry name" value="NAD(P)-binding Rossmann-fold domains"/>
    <property type="match status" value="1"/>
</dbReference>
<comment type="cofactor">
    <cofactor evidence="1 6">
        <name>Zn(2+)</name>
        <dbReference type="ChEBI" id="CHEBI:29105"/>
    </cofactor>
</comment>
<evidence type="ECO:0000256" key="3">
    <source>
        <dbReference type="ARBA" id="ARBA00022723"/>
    </source>
</evidence>
<reference evidence="8 9" key="1">
    <citation type="submission" date="2016-12" db="EMBL/GenBank/DDBJ databases">
        <title>The new phylogeny of genus Mycobacterium.</title>
        <authorList>
            <person name="Tortoli E."/>
            <person name="Trovato A."/>
            <person name="Cirillo D.M."/>
        </authorList>
    </citation>
    <scope>NUCLEOTIDE SEQUENCE [LARGE SCALE GENOMIC DNA]</scope>
    <source>
        <strain evidence="8 9">CCUG 66554</strain>
    </source>
</reference>
<dbReference type="InterPro" id="IPR013149">
    <property type="entry name" value="ADH-like_C"/>
</dbReference>
<dbReference type="SUPFAM" id="SSF50129">
    <property type="entry name" value="GroES-like"/>
    <property type="match status" value="1"/>
</dbReference>
<evidence type="ECO:0000259" key="7">
    <source>
        <dbReference type="SMART" id="SM00829"/>
    </source>
</evidence>
<keyword evidence="4 6" id="KW-0862">Zinc</keyword>
<name>A0A1S4W567_9MYCO</name>
<dbReference type="CDD" id="cd08278">
    <property type="entry name" value="benzyl_alcohol_DH"/>
    <property type="match status" value="1"/>
</dbReference>
<gene>
    <name evidence="8" type="ORF">BST43_08240</name>
</gene>
<dbReference type="PANTHER" id="PTHR43350:SF21">
    <property type="entry name" value="S-NITROSOMYCOTHIOL REDUCTASE MSCR"/>
    <property type="match status" value="1"/>
</dbReference>
<evidence type="ECO:0000256" key="1">
    <source>
        <dbReference type="ARBA" id="ARBA00001947"/>
    </source>
</evidence>
<evidence type="ECO:0000256" key="5">
    <source>
        <dbReference type="ARBA" id="ARBA00023002"/>
    </source>
</evidence>
<evidence type="ECO:0000313" key="9">
    <source>
        <dbReference type="Proteomes" id="UP000192434"/>
    </source>
</evidence>
<dbReference type="RefSeq" id="WP_083014345.1">
    <property type="nucleotide sequence ID" value="NZ_CP010271.1"/>
</dbReference>
<evidence type="ECO:0000256" key="4">
    <source>
        <dbReference type="ARBA" id="ARBA00022833"/>
    </source>
</evidence>
<dbReference type="SMART" id="SM00829">
    <property type="entry name" value="PKS_ER"/>
    <property type="match status" value="1"/>
</dbReference>
<proteinExistence type="inferred from homology"/>
<dbReference type="InterPro" id="IPR011032">
    <property type="entry name" value="GroES-like_sf"/>
</dbReference>
<dbReference type="GO" id="GO:0008270">
    <property type="term" value="F:zinc ion binding"/>
    <property type="evidence" value="ECO:0007669"/>
    <property type="project" value="InterPro"/>
</dbReference>
<dbReference type="Pfam" id="PF00107">
    <property type="entry name" value="ADH_zinc_N"/>
    <property type="match status" value="1"/>
</dbReference>